<comment type="caution">
    <text evidence="3">The sequence shown here is derived from an EMBL/GenBank/DDBJ whole genome shotgun (WGS) entry which is preliminary data.</text>
</comment>
<dbReference type="Gene3D" id="1.10.10.1320">
    <property type="entry name" value="Anti-sigma factor, zinc-finger domain"/>
    <property type="match status" value="1"/>
</dbReference>
<protein>
    <recommendedName>
        <fullName evidence="2">Putative zinc-finger domain-containing protein</fullName>
    </recommendedName>
</protein>
<evidence type="ECO:0000313" key="4">
    <source>
        <dbReference type="Proteomes" id="UP000215559"/>
    </source>
</evidence>
<feature type="domain" description="Putative zinc-finger" evidence="2">
    <location>
        <begin position="11"/>
        <end position="40"/>
    </location>
</feature>
<gene>
    <name evidence="3" type="ORF">CH330_08145</name>
</gene>
<keyword evidence="1" id="KW-1133">Transmembrane helix</keyword>
<accession>A0A235BQU1</accession>
<keyword evidence="1" id="KW-0472">Membrane</keyword>
<dbReference type="Pfam" id="PF13490">
    <property type="entry name" value="zf-HC2"/>
    <property type="match status" value="1"/>
</dbReference>
<proteinExistence type="predicted"/>
<feature type="transmembrane region" description="Helical" evidence="1">
    <location>
        <begin position="81"/>
        <end position="100"/>
    </location>
</feature>
<dbReference type="InterPro" id="IPR027383">
    <property type="entry name" value="Znf_put"/>
</dbReference>
<sequence>MIIMKQCYSDEILSAYLDHDLEPEQIEEIGRHIEECSGCRSALEQITAIRDAASSLEQLEPCEKTWFEIQRRVRKGRLKRIWVWSGVGAAAAVVLVVFLVRGRPVQVPETTPAPGRRQVEAGLVQEYDDYMRGIDKAVEECKTALSENPHNPRVQRAYLEARSSQINALDVFTSGGD</sequence>
<evidence type="ECO:0000256" key="1">
    <source>
        <dbReference type="SAM" id="Phobius"/>
    </source>
</evidence>
<evidence type="ECO:0000259" key="2">
    <source>
        <dbReference type="Pfam" id="PF13490"/>
    </source>
</evidence>
<dbReference type="EMBL" id="NOZP01000148">
    <property type="protein sequence ID" value="OYD14601.1"/>
    <property type="molecule type" value="Genomic_DNA"/>
</dbReference>
<dbReference type="InterPro" id="IPR041916">
    <property type="entry name" value="Anti_sigma_zinc_sf"/>
</dbReference>
<keyword evidence="1" id="KW-0812">Transmembrane</keyword>
<reference evidence="3 4" key="1">
    <citation type="submission" date="2017-07" db="EMBL/GenBank/DDBJ databases">
        <title>Recovery of genomes from metagenomes via a dereplication, aggregation, and scoring strategy.</title>
        <authorList>
            <person name="Sieber C.M."/>
            <person name="Probst A.J."/>
            <person name="Sharrar A."/>
            <person name="Thomas B.C."/>
            <person name="Hess M."/>
            <person name="Tringe S.G."/>
            <person name="Banfield J.F."/>
        </authorList>
    </citation>
    <scope>NUCLEOTIDE SEQUENCE [LARGE SCALE GENOMIC DNA]</scope>
    <source>
        <strain evidence="3">JGI_Cruoil_03_51_56</strain>
    </source>
</reference>
<name>A0A235BQU1_UNCW3</name>
<dbReference type="Proteomes" id="UP000215559">
    <property type="component" value="Unassembled WGS sequence"/>
</dbReference>
<dbReference type="AlphaFoldDB" id="A0A235BQU1"/>
<organism evidence="3 4">
    <name type="scientific">candidate division WOR-3 bacterium JGI_Cruoil_03_51_56</name>
    <dbReference type="NCBI Taxonomy" id="1973747"/>
    <lineage>
        <taxon>Bacteria</taxon>
        <taxon>Bacteria division WOR-3</taxon>
    </lineage>
</organism>
<evidence type="ECO:0000313" key="3">
    <source>
        <dbReference type="EMBL" id="OYD14601.1"/>
    </source>
</evidence>